<protein>
    <submittedName>
        <fullName evidence="8">HelD family protein</fullName>
    </submittedName>
</protein>
<keyword evidence="3 5" id="KW-0347">Helicase</keyword>
<comment type="caution">
    <text evidence="8">The sequence shown here is derived from an EMBL/GenBank/DDBJ whole genome shotgun (WGS) entry which is preliminary data.</text>
</comment>
<accession>A0ABV9DWI8</accession>
<dbReference type="InterPro" id="IPR027417">
    <property type="entry name" value="P-loop_NTPase"/>
</dbReference>
<gene>
    <name evidence="8" type="ORF">ACFO4E_14675</name>
</gene>
<evidence type="ECO:0000313" key="8">
    <source>
        <dbReference type="EMBL" id="MFC4563107.1"/>
    </source>
</evidence>
<dbReference type="RefSeq" id="WP_378574884.1">
    <property type="nucleotide sequence ID" value="NZ_JBHSFQ010000013.1"/>
</dbReference>
<evidence type="ECO:0000256" key="2">
    <source>
        <dbReference type="ARBA" id="ARBA00022801"/>
    </source>
</evidence>
<dbReference type="PANTHER" id="PTHR11070">
    <property type="entry name" value="UVRD / RECB / PCRA DNA HELICASE FAMILY MEMBER"/>
    <property type="match status" value="1"/>
</dbReference>
<dbReference type="PROSITE" id="PS51198">
    <property type="entry name" value="UVRD_HELICASE_ATP_BIND"/>
    <property type="match status" value="1"/>
</dbReference>
<proteinExistence type="predicted"/>
<dbReference type="Proteomes" id="UP001595923">
    <property type="component" value="Unassembled WGS sequence"/>
</dbReference>
<sequence length="755" mass="78283">MPVPESSPALDPEITAERAHLFASREALRRMRDDVLATETPEVYGDWVSTQALKQARALRAEALADLPDTPLFFGRLDFAAGTVFEAGADGAAVGGTGGGTGGGTRGDTDGGSGGESGGGGPDGGTGDGGGGGGGGEASGDGGTDRVHIGRRHVHDERGRAMVLDWRAPISVAFYRASPADPMGVRVRRRYGFGNDAELTAFEDEDIAGGAVLPAAAALGGDLLTAEIERPRTGPMRDIVATIQPEQDDLVRAPLTTTLCVQGAPGTGKTAVGLHRIAFLLYTERKRLSRSGVAIVGPNRSFLSYIRNVLPALGEIDVAQATLRDLLETVPVRAADDPATARLKGDARMAEVIRRDLWSLPSPAAETLVVQRGARRYRLYPDDLAALLAELRERGVPYGAGRELLAHRIAHAVLSLMEAAGEACDDRTHDQVRRTREVRAAVTAMWPKADPVRLLLGLLTDPDRLALAADGLLTPEEQATVLLPGRPRGPKSARWSEADLALIDEAAGLIERPPGLGHIVIDEAQDLSPMQARALGRRAAGGSCTVLGDIAQGTAPNAADDWDTLLRHLGKPDGRLAVLDRGYRVPAQIIDFAARLLPRIAPGLGAPVAIRRSPGSLRIAPAGPGGLVGAVADACRTALAGEGSVGLIAADADLPALHAAVTAAGLAAGLLGAADDALEAERLVCVPASLAKGLEFDAVVVAEPAGIVAAEPRGMHRLYVVLTRAVSTLHIVHAEPLPDLLAGADADAAAEESGG</sequence>
<evidence type="ECO:0000259" key="7">
    <source>
        <dbReference type="PROSITE" id="PS51198"/>
    </source>
</evidence>
<feature type="binding site" evidence="5">
    <location>
        <begin position="263"/>
        <end position="270"/>
    </location>
    <ligand>
        <name>ATP</name>
        <dbReference type="ChEBI" id="CHEBI:30616"/>
    </ligand>
</feature>
<feature type="region of interest" description="Disordered" evidence="6">
    <location>
        <begin position="92"/>
        <end position="147"/>
    </location>
</feature>
<dbReference type="InterPro" id="IPR000212">
    <property type="entry name" value="DNA_helicase_UvrD/REP"/>
</dbReference>
<name>A0ABV9DWI8_9ACTN</name>
<reference evidence="9" key="1">
    <citation type="journal article" date="2019" name="Int. J. Syst. Evol. Microbiol.">
        <title>The Global Catalogue of Microorganisms (GCM) 10K type strain sequencing project: providing services to taxonomists for standard genome sequencing and annotation.</title>
        <authorList>
            <consortium name="The Broad Institute Genomics Platform"/>
            <consortium name="The Broad Institute Genome Sequencing Center for Infectious Disease"/>
            <person name="Wu L."/>
            <person name="Ma J."/>
        </authorList>
    </citation>
    <scope>NUCLEOTIDE SEQUENCE [LARGE SCALE GENOMIC DNA]</scope>
    <source>
        <strain evidence="9">XZYJ18</strain>
    </source>
</reference>
<evidence type="ECO:0000256" key="4">
    <source>
        <dbReference type="ARBA" id="ARBA00022840"/>
    </source>
</evidence>
<evidence type="ECO:0000313" key="9">
    <source>
        <dbReference type="Proteomes" id="UP001595923"/>
    </source>
</evidence>
<keyword evidence="4 5" id="KW-0067">ATP-binding</keyword>
<dbReference type="InterPro" id="IPR014016">
    <property type="entry name" value="UvrD-like_ATP-bd"/>
</dbReference>
<dbReference type="PANTHER" id="PTHR11070:SF45">
    <property type="entry name" value="DNA 3'-5' HELICASE"/>
    <property type="match status" value="1"/>
</dbReference>
<organism evidence="8 9">
    <name type="scientific">Nocardiopsis mangrovi</name>
    <dbReference type="NCBI Taxonomy" id="1179818"/>
    <lineage>
        <taxon>Bacteria</taxon>
        <taxon>Bacillati</taxon>
        <taxon>Actinomycetota</taxon>
        <taxon>Actinomycetes</taxon>
        <taxon>Streptosporangiales</taxon>
        <taxon>Nocardiopsidaceae</taxon>
        <taxon>Nocardiopsis</taxon>
    </lineage>
</organism>
<evidence type="ECO:0000256" key="1">
    <source>
        <dbReference type="ARBA" id="ARBA00022741"/>
    </source>
</evidence>
<evidence type="ECO:0000256" key="6">
    <source>
        <dbReference type="SAM" id="MobiDB-lite"/>
    </source>
</evidence>
<feature type="compositionally biased region" description="Gly residues" evidence="6">
    <location>
        <begin position="93"/>
        <end position="142"/>
    </location>
</feature>
<feature type="domain" description="UvrD-like helicase ATP-binding" evidence="7">
    <location>
        <begin position="242"/>
        <end position="586"/>
    </location>
</feature>
<dbReference type="SUPFAM" id="SSF52540">
    <property type="entry name" value="P-loop containing nucleoside triphosphate hydrolases"/>
    <property type="match status" value="1"/>
</dbReference>
<keyword evidence="2 5" id="KW-0378">Hydrolase</keyword>
<evidence type="ECO:0000256" key="3">
    <source>
        <dbReference type="ARBA" id="ARBA00022806"/>
    </source>
</evidence>
<keyword evidence="9" id="KW-1185">Reference proteome</keyword>
<keyword evidence="1 5" id="KW-0547">Nucleotide-binding</keyword>
<evidence type="ECO:0000256" key="5">
    <source>
        <dbReference type="PROSITE-ProRule" id="PRU00560"/>
    </source>
</evidence>
<dbReference type="EMBL" id="JBHSFQ010000013">
    <property type="protein sequence ID" value="MFC4563107.1"/>
    <property type="molecule type" value="Genomic_DNA"/>
</dbReference>
<dbReference type="Gene3D" id="3.40.50.300">
    <property type="entry name" value="P-loop containing nucleotide triphosphate hydrolases"/>
    <property type="match status" value="2"/>
</dbReference>